<sequence length="544" mass="61369">MIKPNLRPKLGSSALIAFLSLYSSLVLNYAFFAKVVELHPFNGTGADIFLYTMPVVLFFLSNFVFHVIALPFVHKVLIPLILVISAAVSYQEIFFNIYFNKSMLNNVLQTTAAESARLITPGYVLWIVCLGVLPALAYIAVKVKYRVWYKEFLTRLVLAAVSFLCALGIAMLQYQDYASFFRNNKSVTHLIVPSNFIGAGVSKYKDWKRSNIPYTQLDMAVVQNRPAGSLRRFVVLVVGETTRAANWGLNGYSRQTTPLLAARGDEIVNFPQVRSCGTSTAHSLPCMFSTFDRTDYDEIKAEHQDNLLDIVQRAGVEVTWLENDSGCKGVCGKVPNTDVTSLNLPEYCRNGECLDNILLTKFDEVLNKNDKDAVLILHTIGSHGPTYYERYTEAERKFTPTCDTNEINKCTRATLVNTYDNTVLYVDQFIDKVIRKLENRDDLESAVHYVSDHGESLGENGMYLHAAPYAIAPSGQTHIPMVMWFSKAFRQHGGIDFQCLKQKAAENEYSHDHYFSTVLGLMDISNSQTYRKEMDILAACRRPR</sequence>
<dbReference type="GO" id="GO:0005886">
    <property type="term" value="C:plasma membrane"/>
    <property type="evidence" value="ECO:0007669"/>
    <property type="project" value="UniProtKB-SubCell"/>
</dbReference>
<dbReference type="EMBL" id="CVTF01000080">
    <property type="protein sequence ID" value="CRY99676.1"/>
    <property type="molecule type" value="Genomic_DNA"/>
</dbReference>
<dbReference type="AlphaFoldDB" id="A0A0H5QDQ3"/>
<dbReference type="NCBIfam" id="NF028537">
    <property type="entry name" value="P_eth_NH2_trans"/>
    <property type="match status" value="1"/>
</dbReference>
<evidence type="ECO:0000256" key="11">
    <source>
        <dbReference type="SAM" id="Phobius"/>
    </source>
</evidence>
<feature type="domain" description="Sulfatase N-terminal" evidence="12">
    <location>
        <begin position="233"/>
        <end position="524"/>
    </location>
</feature>
<dbReference type="Pfam" id="PF00884">
    <property type="entry name" value="Sulfatase"/>
    <property type="match status" value="1"/>
</dbReference>
<dbReference type="GO" id="GO:0009244">
    <property type="term" value="P:lipopolysaccharide core region biosynthetic process"/>
    <property type="evidence" value="ECO:0007669"/>
    <property type="project" value="TreeGrafter"/>
</dbReference>
<name>A0A0H5QDQ3_NEIMI</name>
<feature type="transmembrane region" description="Helical" evidence="11">
    <location>
        <begin position="76"/>
        <end position="99"/>
    </location>
</feature>
<evidence type="ECO:0000259" key="12">
    <source>
        <dbReference type="Pfam" id="PF00884"/>
    </source>
</evidence>
<dbReference type="GO" id="GO:0016776">
    <property type="term" value="F:phosphotransferase activity, phosphate group as acceptor"/>
    <property type="evidence" value="ECO:0007669"/>
    <property type="project" value="TreeGrafter"/>
</dbReference>
<feature type="domain" description="Phosphoethanolamine transferase N-terminal" evidence="13">
    <location>
        <begin position="57"/>
        <end position="205"/>
    </location>
</feature>
<evidence type="ECO:0000313" key="15">
    <source>
        <dbReference type="Proteomes" id="UP000182715"/>
    </source>
</evidence>
<feature type="transmembrane region" description="Helical" evidence="11">
    <location>
        <begin position="48"/>
        <end position="69"/>
    </location>
</feature>
<evidence type="ECO:0000259" key="13">
    <source>
        <dbReference type="Pfam" id="PF08019"/>
    </source>
</evidence>
<keyword evidence="7 11" id="KW-0472">Membrane</keyword>
<evidence type="ECO:0000256" key="4">
    <source>
        <dbReference type="ARBA" id="ARBA00022679"/>
    </source>
</evidence>
<proteinExistence type="inferred from homology"/>
<dbReference type="InterPro" id="IPR040423">
    <property type="entry name" value="PEA_transferase"/>
</dbReference>
<evidence type="ECO:0000256" key="10">
    <source>
        <dbReference type="ARBA" id="ARBA00082127"/>
    </source>
</evidence>
<organism evidence="14 15">
    <name type="scientific">Neisseria meningitidis serogroup B</name>
    <dbReference type="NCBI Taxonomy" id="491"/>
    <lineage>
        <taxon>Bacteria</taxon>
        <taxon>Pseudomonadati</taxon>
        <taxon>Pseudomonadota</taxon>
        <taxon>Betaproteobacteria</taxon>
        <taxon>Neisseriales</taxon>
        <taxon>Neisseriaceae</taxon>
        <taxon>Neisseria</taxon>
    </lineage>
</organism>
<keyword evidence="4 14" id="KW-0808">Transferase</keyword>
<keyword evidence="6 11" id="KW-1133">Transmembrane helix</keyword>
<feature type="transmembrane region" description="Helical" evidence="11">
    <location>
        <begin position="153"/>
        <end position="174"/>
    </location>
</feature>
<evidence type="ECO:0000256" key="9">
    <source>
        <dbReference type="ARBA" id="ARBA00067355"/>
    </source>
</evidence>
<keyword evidence="3" id="KW-0997">Cell inner membrane</keyword>
<evidence type="ECO:0000313" key="14">
    <source>
        <dbReference type="EMBL" id="CRY99676.1"/>
    </source>
</evidence>
<comment type="subcellular location">
    <subcellularLocation>
        <location evidence="1">Cell inner membrane</location>
        <topology evidence="1">Multi-pass membrane protein</topology>
    </subcellularLocation>
</comment>
<dbReference type="FunFam" id="3.40.720.10:FF:000022">
    <property type="entry name" value="Phosphoethanolamine transferase eptA"/>
    <property type="match status" value="1"/>
</dbReference>
<dbReference type="SUPFAM" id="SSF53649">
    <property type="entry name" value="Alkaline phosphatase-like"/>
    <property type="match status" value="1"/>
</dbReference>
<dbReference type="PANTHER" id="PTHR30443">
    <property type="entry name" value="INNER MEMBRANE PROTEIN"/>
    <property type="match status" value="1"/>
</dbReference>
<dbReference type="PANTHER" id="PTHR30443:SF0">
    <property type="entry name" value="PHOSPHOETHANOLAMINE TRANSFERASE EPTA"/>
    <property type="match status" value="1"/>
</dbReference>
<dbReference type="Pfam" id="PF08019">
    <property type="entry name" value="EptA_B_N"/>
    <property type="match status" value="1"/>
</dbReference>
<keyword evidence="5 11" id="KW-0812">Transmembrane</keyword>
<keyword evidence="2" id="KW-1003">Cell membrane</keyword>
<dbReference type="InterPro" id="IPR000917">
    <property type="entry name" value="Sulfatase_N"/>
</dbReference>
<dbReference type="InterPro" id="IPR012549">
    <property type="entry name" value="EptA-like_N"/>
</dbReference>
<reference evidence="14 15" key="1">
    <citation type="submission" date="2014-11" db="EMBL/GenBank/DDBJ databases">
        <authorList>
            <person name="Diene M.Seydina."/>
        </authorList>
    </citation>
    <scope>NUCLEOTIDE SEQUENCE [LARGE SCALE GENOMIC DNA]</scope>
    <source>
        <strain evidence="14 15">Neisseria meningitidis CHUV</strain>
    </source>
</reference>
<dbReference type="CDD" id="cd16017">
    <property type="entry name" value="LptA"/>
    <property type="match status" value="1"/>
</dbReference>
<evidence type="ECO:0000256" key="3">
    <source>
        <dbReference type="ARBA" id="ARBA00022519"/>
    </source>
</evidence>
<dbReference type="InterPro" id="IPR017850">
    <property type="entry name" value="Alkaline_phosphatase_core_sf"/>
</dbReference>
<evidence type="ECO:0000256" key="6">
    <source>
        <dbReference type="ARBA" id="ARBA00022989"/>
    </source>
</evidence>
<evidence type="ECO:0000256" key="2">
    <source>
        <dbReference type="ARBA" id="ARBA00022475"/>
    </source>
</evidence>
<dbReference type="Proteomes" id="UP000182715">
    <property type="component" value="Unassembled WGS sequence"/>
</dbReference>
<evidence type="ECO:0000256" key="5">
    <source>
        <dbReference type="ARBA" id="ARBA00022692"/>
    </source>
</evidence>
<dbReference type="InterPro" id="IPR058130">
    <property type="entry name" value="PEA_transf_C"/>
</dbReference>
<evidence type="ECO:0000256" key="8">
    <source>
        <dbReference type="ARBA" id="ARBA00061371"/>
    </source>
</evidence>
<evidence type="ECO:0000256" key="1">
    <source>
        <dbReference type="ARBA" id="ARBA00004429"/>
    </source>
</evidence>
<comment type="similarity">
    <text evidence="8">Belongs to the phosphoethanolamine transferase family. EptA subfamily.</text>
</comment>
<accession>A0A0H5QDQ3</accession>
<evidence type="ECO:0000256" key="7">
    <source>
        <dbReference type="ARBA" id="ARBA00023136"/>
    </source>
</evidence>
<dbReference type="Gene3D" id="3.40.720.10">
    <property type="entry name" value="Alkaline Phosphatase, subunit A"/>
    <property type="match status" value="1"/>
</dbReference>
<protein>
    <recommendedName>
        <fullName evidence="9">Phosphoethanolamine transferase EptA</fullName>
    </recommendedName>
    <alternativeName>
        <fullName evidence="10">Polymyxin resistance protein PmrC</fullName>
    </alternativeName>
</protein>
<feature type="transmembrane region" description="Helical" evidence="11">
    <location>
        <begin position="123"/>
        <end position="141"/>
    </location>
</feature>